<dbReference type="PROSITE" id="PS50949">
    <property type="entry name" value="HTH_GNTR"/>
    <property type="match status" value="1"/>
</dbReference>
<dbReference type="SMART" id="SM00345">
    <property type="entry name" value="HTH_GNTR"/>
    <property type="match status" value="1"/>
</dbReference>
<evidence type="ECO:0000313" key="6">
    <source>
        <dbReference type="Proteomes" id="UP000805841"/>
    </source>
</evidence>
<name>A0ABR7Z376_9PSED</name>
<comment type="caution">
    <text evidence="5">The sequence shown here is derived from an EMBL/GenBank/DDBJ whole genome shotgun (WGS) entry which is preliminary data.</text>
</comment>
<dbReference type="Proteomes" id="UP000805841">
    <property type="component" value="Unassembled WGS sequence"/>
</dbReference>
<evidence type="ECO:0000313" key="5">
    <source>
        <dbReference type="EMBL" id="MBD1599843.1"/>
    </source>
</evidence>
<reference evidence="5 6" key="1">
    <citation type="journal article" date="2020" name="Insects">
        <title>Bacteria Belonging to Pseudomonas typographi sp. nov. from the Bark Beetle Ips typographus Have Genomic Potential to Aid in the Host Ecology.</title>
        <authorList>
            <person name="Peral-Aranega E."/>
            <person name="Saati-Santamaria Z."/>
            <person name="Kolarik M."/>
            <person name="Rivas R."/>
            <person name="Garcia-Fraile P."/>
        </authorList>
    </citation>
    <scope>NUCLEOTIDE SEQUENCE [LARGE SCALE GENOMIC DNA]</scope>
    <source>
        <strain evidence="5 6">CA3A</strain>
    </source>
</reference>
<dbReference type="SMART" id="SM00895">
    <property type="entry name" value="FCD"/>
    <property type="match status" value="1"/>
</dbReference>
<dbReference type="InterPro" id="IPR011711">
    <property type="entry name" value="GntR_C"/>
</dbReference>
<dbReference type="PANTHER" id="PTHR43537">
    <property type="entry name" value="TRANSCRIPTIONAL REGULATOR, GNTR FAMILY"/>
    <property type="match status" value="1"/>
</dbReference>
<dbReference type="EMBL" id="JAAOCA010000016">
    <property type="protein sequence ID" value="MBD1599843.1"/>
    <property type="molecule type" value="Genomic_DNA"/>
</dbReference>
<dbReference type="Gene3D" id="1.10.10.10">
    <property type="entry name" value="Winged helix-like DNA-binding domain superfamily/Winged helix DNA-binding domain"/>
    <property type="match status" value="1"/>
</dbReference>
<dbReference type="SUPFAM" id="SSF48008">
    <property type="entry name" value="GntR ligand-binding domain-like"/>
    <property type="match status" value="1"/>
</dbReference>
<proteinExistence type="predicted"/>
<dbReference type="InterPro" id="IPR008920">
    <property type="entry name" value="TF_FadR/GntR_C"/>
</dbReference>
<sequence>MRESILQYIRIRIVSGQIPSNQLLTVPSLSKQFGVSTTPIREALLELSNAGLIEPRRNRGFQVRETSPKELKDIFAIRAQLEAFALSLIDSCTAEQADQLNALAERVAEAVRNLDTVGYISSDRDFHDRLIMLANNPKLAQIIMELRDNMRLYGIETQAGLERQQKSVEEHFELIRLLVNGQNAQACKLIQQHILDWQPIFLNALEGNSQIVQGRE</sequence>
<dbReference type="Pfam" id="PF07729">
    <property type="entry name" value="FCD"/>
    <property type="match status" value="1"/>
</dbReference>
<evidence type="ECO:0000256" key="3">
    <source>
        <dbReference type="ARBA" id="ARBA00023163"/>
    </source>
</evidence>
<dbReference type="Gene3D" id="1.20.120.530">
    <property type="entry name" value="GntR ligand-binding domain-like"/>
    <property type="match status" value="1"/>
</dbReference>
<keyword evidence="1" id="KW-0805">Transcription regulation</keyword>
<evidence type="ECO:0000256" key="2">
    <source>
        <dbReference type="ARBA" id="ARBA00023125"/>
    </source>
</evidence>
<dbReference type="PANTHER" id="PTHR43537:SF45">
    <property type="entry name" value="GNTR FAMILY REGULATORY PROTEIN"/>
    <property type="match status" value="1"/>
</dbReference>
<protein>
    <submittedName>
        <fullName evidence="5">GntR family transcriptional regulator</fullName>
    </submittedName>
</protein>
<keyword evidence="2" id="KW-0238">DNA-binding</keyword>
<keyword evidence="6" id="KW-1185">Reference proteome</keyword>
<feature type="domain" description="HTH gntR-type" evidence="4">
    <location>
        <begin position="1"/>
        <end position="66"/>
    </location>
</feature>
<dbReference type="Pfam" id="PF00392">
    <property type="entry name" value="GntR"/>
    <property type="match status" value="1"/>
</dbReference>
<keyword evidence="3" id="KW-0804">Transcription</keyword>
<dbReference type="InterPro" id="IPR000524">
    <property type="entry name" value="Tscrpt_reg_HTH_GntR"/>
</dbReference>
<dbReference type="SUPFAM" id="SSF46785">
    <property type="entry name" value="Winged helix' DNA-binding domain"/>
    <property type="match status" value="1"/>
</dbReference>
<accession>A0ABR7Z376</accession>
<dbReference type="CDD" id="cd07377">
    <property type="entry name" value="WHTH_GntR"/>
    <property type="match status" value="1"/>
</dbReference>
<evidence type="ECO:0000259" key="4">
    <source>
        <dbReference type="PROSITE" id="PS50949"/>
    </source>
</evidence>
<dbReference type="InterPro" id="IPR036390">
    <property type="entry name" value="WH_DNA-bd_sf"/>
</dbReference>
<dbReference type="InterPro" id="IPR036388">
    <property type="entry name" value="WH-like_DNA-bd_sf"/>
</dbReference>
<evidence type="ECO:0000256" key="1">
    <source>
        <dbReference type="ARBA" id="ARBA00023015"/>
    </source>
</evidence>
<organism evidence="5 6">
    <name type="scientific">Pseudomonas typographi</name>
    <dbReference type="NCBI Taxonomy" id="2715964"/>
    <lineage>
        <taxon>Bacteria</taxon>
        <taxon>Pseudomonadati</taxon>
        <taxon>Pseudomonadota</taxon>
        <taxon>Gammaproteobacteria</taxon>
        <taxon>Pseudomonadales</taxon>
        <taxon>Pseudomonadaceae</taxon>
        <taxon>Pseudomonas</taxon>
    </lineage>
</organism>
<dbReference type="RefSeq" id="WP_190421641.1">
    <property type="nucleotide sequence ID" value="NZ_JAAOCA010000016.1"/>
</dbReference>
<gene>
    <name evidence="5" type="ORF">HAQ05_14175</name>
</gene>